<evidence type="ECO:0000256" key="4">
    <source>
        <dbReference type="ARBA" id="ARBA00022692"/>
    </source>
</evidence>
<dbReference type="RefSeq" id="WP_111592537.1">
    <property type="nucleotide sequence ID" value="NZ_QLMA01000004.1"/>
</dbReference>
<proteinExistence type="inferred from homology"/>
<evidence type="ECO:0000256" key="7">
    <source>
        <dbReference type="PROSITE-ProRule" id="PRU01360"/>
    </source>
</evidence>
<dbReference type="EMBL" id="QLMA01000004">
    <property type="protein sequence ID" value="RAJ81985.1"/>
    <property type="molecule type" value="Genomic_DNA"/>
</dbReference>
<evidence type="ECO:0000256" key="1">
    <source>
        <dbReference type="ARBA" id="ARBA00004571"/>
    </source>
</evidence>
<dbReference type="Gene3D" id="2.40.170.20">
    <property type="entry name" value="TonB-dependent receptor, beta-barrel domain"/>
    <property type="match status" value="1"/>
</dbReference>
<dbReference type="Proteomes" id="UP000249819">
    <property type="component" value="Unassembled WGS sequence"/>
</dbReference>
<accession>A0A327W170</accession>
<evidence type="ECO:0000256" key="6">
    <source>
        <dbReference type="ARBA" id="ARBA00023237"/>
    </source>
</evidence>
<evidence type="ECO:0000313" key="10">
    <source>
        <dbReference type="Proteomes" id="UP000249819"/>
    </source>
</evidence>
<dbReference type="InterPro" id="IPR037066">
    <property type="entry name" value="Plug_dom_sf"/>
</dbReference>
<keyword evidence="4 7" id="KW-0812">Transmembrane</keyword>
<dbReference type="NCBIfam" id="TIGR04056">
    <property type="entry name" value="OMP_RagA_SusC"/>
    <property type="match status" value="1"/>
</dbReference>
<evidence type="ECO:0000256" key="5">
    <source>
        <dbReference type="ARBA" id="ARBA00023136"/>
    </source>
</evidence>
<keyword evidence="10" id="KW-1185">Reference proteome</keyword>
<dbReference type="OrthoDB" id="9768177at2"/>
<keyword evidence="3 7" id="KW-1134">Transmembrane beta strand</keyword>
<dbReference type="InterPro" id="IPR039426">
    <property type="entry name" value="TonB-dep_rcpt-like"/>
</dbReference>
<organism evidence="9 10">
    <name type="scientific">Chitinophaga dinghuensis</name>
    <dbReference type="NCBI Taxonomy" id="1539050"/>
    <lineage>
        <taxon>Bacteria</taxon>
        <taxon>Pseudomonadati</taxon>
        <taxon>Bacteroidota</taxon>
        <taxon>Chitinophagia</taxon>
        <taxon>Chitinophagales</taxon>
        <taxon>Chitinophagaceae</taxon>
        <taxon>Chitinophaga</taxon>
    </lineage>
</organism>
<dbReference type="SUPFAM" id="SSF49464">
    <property type="entry name" value="Carboxypeptidase regulatory domain-like"/>
    <property type="match status" value="1"/>
</dbReference>
<dbReference type="AlphaFoldDB" id="A0A327W170"/>
<reference evidence="9 10" key="1">
    <citation type="submission" date="2018-06" db="EMBL/GenBank/DDBJ databases">
        <title>Genomic Encyclopedia of Archaeal and Bacterial Type Strains, Phase II (KMG-II): from individual species to whole genera.</title>
        <authorList>
            <person name="Goeker M."/>
        </authorList>
    </citation>
    <scope>NUCLEOTIDE SEQUENCE [LARGE SCALE GENOMIC DNA]</scope>
    <source>
        <strain evidence="9 10">DSM 29821</strain>
    </source>
</reference>
<dbReference type="NCBIfam" id="TIGR04057">
    <property type="entry name" value="SusC_RagA_signa"/>
    <property type="match status" value="1"/>
</dbReference>
<gene>
    <name evidence="9" type="ORF">CLV59_104210</name>
</gene>
<dbReference type="Gene3D" id="2.170.130.10">
    <property type="entry name" value="TonB-dependent receptor, plug domain"/>
    <property type="match status" value="1"/>
</dbReference>
<protein>
    <submittedName>
        <fullName evidence="9">TonB-linked SusC/RagA family outer membrane protein</fullName>
    </submittedName>
</protein>
<dbReference type="InterPro" id="IPR023996">
    <property type="entry name" value="TonB-dep_OMP_SusC/RagA"/>
</dbReference>
<dbReference type="Pfam" id="PF07715">
    <property type="entry name" value="Plug"/>
    <property type="match status" value="1"/>
</dbReference>
<keyword evidence="5 7" id="KW-0472">Membrane</keyword>
<dbReference type="InterPro" id="IPR008969">
    <property type="entry name" value="CarboxyPept-like_regulatory"/>
</dbReference>
<feature type="domain" description="TonB-dependent receptor plug" evidence="8">
    <location>
        <begin position="130"/>
        <end position="263"/>
    </location>
</feature>
<dbReference type="GO" id="GO:0009279">
    <property type="term" value="C:cell outer membrane"/>
    <property type="evidence" value="ECO:0007669"/>
    <property type="project" value="UniProtKB-SubCell"/>
</dbReference>
<comment type="caution">
    <text evidence="9">The sequence shown here is derived from an EMBL/GenBank/DDBJ whole genome shotgun (WGS) entry which is preliminary data.</text>
</comment>
<sequence>MNRISIYFGVILLCSILLPFKVFSYTLMEFPNDTIKTAKLKGRIMDEHGNFLPGVTVSVKGTKLGTTSDNQGNFYFKSINESAILVFSYIGYKTELLSVPTTGMMLVQMVPAPNQLDETVVMAYGTTTKRFSTSDIGTVRAEAISKQPVTNPLLALQGRVPGMVITQSTGMANSGVRVTIQGVTSISLSTSNDPLYVIDGIPYTSQLLPNKGGILGGSGTITSVTSPAGNPLSFISPNDIERIDVLKDADATAIYGSRAANGAILITTKKGKAGRMSVDLTASTGFSKVTRFQHLLDTKQYLAIRNEGFKNFGLSPSNDPSNTNYAPDLTFWDTTRYTNWQRELLGATPQFSTVQGAVSGGTDNVKYLISGTYNYQSSFFKSAYGNNSDRKGSGHLSLSVASPNNKFHTEVSVSYMYDANKLPNTDRTSDITMLPPNAPPLYDSTGNLNYMMTTAGMVTFQNPLRNMYTGYSSATSNLLTNLQIGYEVLPGLVVKSVMGYNNMVTNEYTFYTSLSVAPDNRIYVKPAATSATYRISNWNIEPQVTYRSSVWIGVLDAVLGTSIQQANNSNILLNGTNFSFDNAVWDIQQATSMLVTDGMSVYKYNAGFLRLNYNIKDKYLINLSGRRDGSSRFGSNNRFHNFGSIGVGWIMSEEEWFKKNLNFINFLKLRASYGTTGNDQIGNYTFLNLYTKYGVAVPYQGVIGLATSGLPNPYLEWEETRKLSVGIDLATWKNRLLANISYNRNRSSNQIVSYDVPATTGTFSLSRNFPGLIQNTSLEVSITSVNVKQKNWTWNSSLNFTFPDNKLVRFDNIQNSTYANKYQVGSPITVAKVFRFADVNKETGISEFYAKDGTLTSSPKTNVDDTKFINIAPTFYGGINNSVTYKNFSLDFFIQYTKQVGPDGALIGGAQQLPGNLGNLTTDILNRWQKKGDATDIQKVASASQVALPWVYTLTSDLVYTDASFLRLKNVSIAYKLPSNILSKIHMTNARVFCQGQNIFTITKYKGFNPEFPSLTVTLPPLTTIIFGAQMTF</sequence>
<comment type="subcellular location">
    <subcellularLocation>
        <location evidence="1 7">Cell outer membrane</location>
        <topology evidence="1 7">Multi-pass membrane protein</topology>
    </subcellularLocation>
</comment>
<evidence type="ECO:0000259" key="8">
    <source>
        <dbReference type="Pfam" id="PF07715"/>
    </source>
</evidence>
<dbReference type="Gene3D" id="2.60.40.1120">
    <property type="entry name" value="Carboxypeptidase-like, regulatory domain"/>
    <property type="match status" value="1"/>
</dbReference>
<dbReference type="PROSITE" id="PS52016">
    <property type="entry name" value="TONB_DEPENDENT_REC_3"/>
    <property type="match status" value="1"/>
</dbReference>
<evidence type="ECO:0000313" key="9">
    <source>
        <dbReference type="EMBL" id="RAJ81985.1"/>
    </source>
</evidence>
<keyword evidence="2 7" id="KW-0813">Transport</keyword>
<evidence type="ECO:0000256" key="2">
    <source>
        <dbReference type="ARBA" id="ARBA00022448"/>
    </source>
</evidence>
<dbReference type="InterPro" id="IPR012910">
    <property type="entry name" value="Plug_dom"/>
</dbReference>
<dbReference type="InterPro" id="IPR023997">
    <property type="entry name" value="TonB-dep_OMP_SusC/RagA_CS"/>
</dbReference>
<dbReference type="InterPro" id="IPR036942">
    <property type="entry name" value="Beta-barrel_TonB_sf"/>
</dbReference>
<keyword evidence="6 7" id="KW-0998">Cell outer membrane</keyword>
<comment type="similarity">
    <text evidence="7">Belongs to the TonB-dependent receptor family.</text>
</comment>
<name>A0A327W170_9BACT</name>
<dbReference type="Pfam" id="PF13715">
    <property type="entry name" value="CarbopepD_reg_2"/>
    <property type="match status" value="1"/>
</dbReference>
<dbReference type="SUPFAM" id="SSF56935">
    <property type="entry name" value="Porins"/>
    <property type="match status" value="1"/>
</dbReference>
<evidence type="ECO:0000256" key="3">
    <source>
        <dbReference type="ARBA" id="ARBA00022452"/>
    </source>
</evidence>